<organism evidence="17 18">
    <name type="scientific">Arcobacter roscoffensis</name>
    <dbReference type="NCBI Taxonomy" id="2961520"/>
    <lineage>
        <taxon>Bacteria</taxon>
        <taxon>Pseudomonadati</taxon>
        <taxon>Campylobacterota</taxon>
        <taxon>Epsilonproteobacteria</taxon>
        <taxon>Campylobacterales</taxon>
        <taxon>Arcobacteraceae</taxon>
        <taxon>Arcobacter</taxon>
    </lineage>
</organism>
<keyword evidence="6" id="KW-0808">Transferase</keyword>
<dbReference type="Pfam" id="PF02518">
    <property type="entry name" value="HATPase_c"/>
    <property type="match status" value="1"/>
</dbReference>
<evidence type="ECO:0000256" key="1">
    <source>
        <dbReference type="ARBA" id="ARBA00000085"/>
    </source>
</evidence>
<protein>
    <recommendedName>
        <fullName evidence="3">histidine kinase</fullName>
        <ecNumber evidence="3">2.7.13.3</ecNumber>
    </recommendedName>
</protein>
<dbReference type="InterPro" id="IPR033480">
    <property type="entry name" value="sCache_2"/>
</dbReference>
<evidence type="ECO:0000256" key="9">
    <source>
        <dbReference type="ARBA" id="ARBA00022777"/>
    </source>
</evidence>
<evidence type="ECO:0000256" key="6">
    <source>
        <dbReference type="ARBA" id="ARBA00022679"/>
    </source>
</evidence>
<evidence type="ECO:0000256" key="13">
    <source>
        <dbReference type="ARBA" id="ARBA00023136"/>
    </source>
</evidence>
<keyword evidence="8" id="KW-0547">Nucleotide-binding</keyword>
<comment type="subcellular location">
    <subcellularLocation>
        <location evidence="2">Cell membrane</location>
        <topology evidence="2">Multi-pass membrane protein</topology>
    </subcellularLocation>
</comment>
<keyword evidence="18" id="KW-1185">Reference proteome</keyword>
<comment type="catalytic activity">
    <reaction evidence="1">
        <text>ATP + protein L-histidine = ADP + protein N-phospho-L-histidine.</text>
        <dbReference type="EC" id="2.7.13.3"/>
    </reaction>
</comment>
<dbReference type="InterPro" id="IPR004010">
    <property type="entry name" value="Double_Cache_2"/>
</dbReference>
<dbReference type="Proteomes" id="UP001060012">
    <property type="component" value="Chromosome"/>
</dbReference>
<dbReference type="PROSITE" id="PS50109">
    <property type="entry name" value="HIS_KIN"/>
    <property type="match status" value="1"/>
</dbReference>
<dbReference type="InterPro" id="IPR036890">
    <property type="entry name" value="HATPase_C_sf"/>
</dbReference>
<dbReference type="SMART" id="SM01049">
    <property type="entry name" value="Cache_2"/>
    <property type="match status" value="2"/>
</dbReference>
<dbReference type="Gene3D" id="1.10.287.130">
    <property type="match status" value="1"/>
</dbReference>
<dbReference type="SMART" id="SM00387">
    <property type="entry name" value="HATPase_c"/>
    <property type="match status" value="1"/>
</dbReference>
<evidence type="ECO:0000256" key="8">
    <source>
        <dbReference type="ARBA" id="ARBA00022741"/>
    </source>
</evidence>
<evidence type="ECO:0000259" key="16">
    <source>
        <dbReference type="PROSITE" id="PS50109"/>
    </source>
</evidence>
<dbReference type="Pfam" id="PF08269">
    <property type="entry name" value="dCache_2"/>
    <property type="match status" value="1"/>
</dbReference>
<dbReference type="Gene3D" id="3.30.450.20">
    <property type="entry name" value="PAS domain"/>
    <property type="match status" value="2"/>
</dbReference>
<keyword evidence="13 15" id="KW-0472">Membrane</keyword>
<dbReference type="InterPro" id="IPR003661">
    <property type="entry name" value="HisK_dim/P_dom"/>
</dbReference>
<keyword evidence="5" id="KW-0597">Phosphoprotein</keyword>
<evidence type="ECO:0000313" key="17">
    <source>
        <dbReference type="EMBL" id="UTJ07441.1"/>
    </source>
</evidence>
<dbReference type="PANTHER" id="PTHR43065:SF10">
    <property type="entry name" value="PEROXIDE STRESS-ACTIVATED HISTIDINE KINASE MAK3"/>
    <property type="match status" value="1"/>
</dbReference>
<evidence type="ECO:0000256" key="14">
    <source>
        <dbReference type="SAM" id="Coils"/>
    </source>
</evidence>
<dbReference type="RefSeq" id="WP_254577615.1">
    <property type="nucleotide sequence ID" value="NZ_CP100595.1"/>
</dbReference>
<evidence type="ECO:0000256" key="2">
    <source>
        <dbReference type="ARBA" id="ARBA00004651"/>
    </source>
</evidence>
<keyword evidence="11 15" id="KW-1133">Transmembrane helix</keyword>
<keyword evidence="14" id="KW-0175">Coiled coil</keyword>
<dbReference type="Gene3D" id="3.30.565.10">
    <property type="entry name" value="Histidine kinase-like ATPase, C-terminal domain"/>
    <property type="match status" value="1"/>
</dbReference>
<evidence type="ECO:0000313" key="18">
    <source>
        <dbReference type="Proteomes" id="UP001060012"/>
    </source>
</evidence>
<dbReference type="EMBL" id="CP100595">
    <property type="protein sequence ID" value="UTJ07441.1"/>
    <property type="molecule type" value="Genomic_DNA"/>
</dbReference>
<evidence type="ECO:0000256" key="5">
    <source>
        <dbReference type="ARBA" id="ARBA00022553"/>
    </source>
</evidence>
<feature type="coiled-coil region" evidence="14">
    <location>
        <begin position="31"/>
        <end position="88"/>
    </location>
</feature>
<keyword evidence="4" id="KW-1003">Cell membrane</keyword>
<name>A0ABY5E5K9_9BACT</name>
<sequence length="644" mass="75602">MIKSNNDKFIIFFIKYAPIIFVIIFSLIATKIILNEKEVSYKKEITELEKEYYLQNKKRVYEEVQRVYNHIENEKNNTEKELKVFIKEKVYLAHNIATKIYEKNKDTKSKEEIFSLIKTTLESIIFNEGRGYFFINDKYGNNVLQPLNKSIEGKNYINFRDKEGNYPVRKMIETIKKKSESFDSYFWYKNNDTAEVFEKIAFYKYFEPYDIIIGTGEYIVDFEAKLKTKILEYIQKIRYANNAYIFVIDYDGKYLAHYKTKLIGKNRINYKNSAGRYLVQDIINFARNNDGEYMTYEATINTDKSALSNKKISYIRKFEAYKWVIGTGFYTENLNKKIEEKKLLLEKKKLDNIETITKISILTTMLLLIISFFISKVLESRLKLYKKEIENKIIENKEKDDLMSQQAKMATMGEMIANIAHQWKQPLSQITTISSGIKMQNELNYLKLEDINSQMDKITKSTKYLSETIDDFKNFFSPHKEFNDFEVTNTINRTLKLLESSIKTCNIKVIREDKDISIKSNENELLQVLVNIIKNASEALENREELEENKFIFIKTLKNDNFLKLEIYDNAKGINEDIIKNVFSPYFTTKGNEGTGIGLYMSKNIVTKSLKGKLSVENISYNYKGSSFNGAKFTIEVPLLGPKK</sequence>
<keyword evidence="12" id="KW-0902">Two-component regulatory system</keyword>
<evidence type="ECO:0000256" key="11">
    <source>
        <dbReference type="ARBA" id="ARBA00022989"/>
    </source>
</evidence>
<feature type="domain" description="Histidine kinase" evidence="16">
    <location>
        <begin position="418"/>
        <end position="641"/>
    </location>
</feature>
<evidence type="ECO:0000256" key="15">
    <source>
        <dbReference type="SAM" id="Phobius"/>
    </source>
</evidence>
<evidence type="ECO:0000256" key="3">
    <source>
        <dbReference type="ARBA" id="ARBA00012438"/>
    </source>
</evidence>
<evidence type="ECO:0000256" key="10">
    <source>
        <dbReference type="ARBA" id="ARBA00022840"/>
    </source>
</evidence>
<keyword evidence="7 15" id="KW-0812">Transmembrane</keyword>
<dbReference type="CDD" id="cd18774">
    <property type="entry name" value="PDC2_HK_sensor"/>
    <property type="match status" value="1"/>
</dbReference>
<keyword evidence="10" id="KW-0067">ATP-binding</keyword>
<accession>A0ABY5E5K9</accession>
<dbReference type="SUPFAM" id="SSF47384">
    <property type="entry name" value="Homodimeric domain of signal transducing histidine kinase"/>
    <property type="match status" value="1"/>
</dbReference>
<dbReference type="InterPro" id="IPR003594">
    <property type="entry name" value="HATPase_dom"/>
</dbReference>
<feature type="transmembrane region" description="Helical" evidence="15">
    <location>
        <begin position="12"/>
        <end position="34"/>
    </location>
</feature>
<keyword evidence="9" id="KW-0418">Kinase</keyword>
<dbReference type="PRINTS" id="PR00344">
    <property type="entry name" value="BCTRLSENSOR"/>
</dbReference>
<reference evidence="17" key="1">
    <citation type="submission" date="2022-07" db="EMBL/GenBank/DDBJ databases">
        <title>Arcobacter roscoffensis sp. nov., a marine bacterium isolated from coastal seawater collected from Roscoff, France.</title>
        <authorList>
            <person name="Pascual J."/>
            <person name="Lepeaux C."/>
            <person name="Methner A."/>
            <person name="Overmann J."/>
        </authorList>
    </citation>
    <scope>NUCLEOTIDE SEQUENCE</scope>
    <source>
        <strain evidence="17">ARW1-2F2</strain>
    </source>
</reference>
<proteinExistence type="predicted"/>
<gene>
    <name evidence="17" type="ORF">NJU99_04935</name>
</gene>
<dbReference type="InterPro" id="IPR005467">
    <property type="entry name" value="His_kinase_dom"/>
</dbReference>
<dbReference type="SUPFAM" id="SSF55874">
    <property type="entry name" value="ATPase domain of HSP90 chaperone/DNA topoisomerase II/histidine kinase"/>
    <property type="match status" value="1"/>
</dbReference>
<evidence type="ECO:0000256" key="4">
    <source>
        <dbReference type="ARBA" id="ARBA00022475"/>
    </source>
</evidence>
<dbReference type="PANTHER" id="PTHR43065">
    <property type="entry name" value="SENSOR HISTIDINE KINASE"/>
    <property type="match status" value="1"/>
</dbReference>
<evidence type="ECO:0000256" key="12">
    <source>
        <dbReference type="ARBA" id="ARBA00023012"/>
    </source>
</evidence>
<evidence type="ECO:0000256" key="7">
    <source>
        <dbReference type="ARBA" id="ARBA00022692"/>
    </source>
</evidence>
<dbReference type="InterPro" id="IPR036097">
    <property type="entry name" value="HisK_dim/P_sf"/>
</dbReference>
<dbReference type="InterPro" id="IPR004358">
    <property type="entry name" value="Sig_transdc_His_kin-like_C"/>
</dbReference>
<dbReference type="EC" id="2.7.13.3" evidence="3"/>
<dbReference type="CDD" id="cd00082">
    <property type="entry name" value="HisKA"/>
    <property type="match status" value="1"/>
</dbReference>